<sequence length="105" mass="12223">MKFLLFLIAIVIIVKCSRAFHIEGFDGNCIRPFYPNFSNSSLNYPNLKELYMKKNDISEELKEYELNDLSASIIIEDISGFMKDPLGPDYPYYNPICTLSYIDYN</sequence>
<evidence type="ECO:0000313" key="1">
    <source>
        <dbReference type="EMBL" id="QHU18039.1"/>
    </source>
</evidence>
<accession>A0A6C0KKA6</accession>
<reference evidence="1" key="1">
    <citation type="journal article" date="2020" name="Nature">
        <title>Giant virus diversity and host interactions through global metagenomics.</title>
        <authorList>
            <person name="Schulz F."/>
            <person name="Roux S."/>
            <person name="Paez-Espino D."/>
            <person name="Jungbluth S."/>
            <person name="Walsh D.A."/>
            <person name="Denef V.J."/>
            <person name="McMahon K.D."/>
            <person name="Konstantinidis K.T."/>
            <person name="Eloe-Fadrosh E.A."/>
            <person name="Kyrpides N.C."/>
            <person name="Woyke T."/>
        </authorList>
    </citation>
    <scope>NUCLEOTIDE SEQUENCE</scope>
    <source>
        <strain evidence="1">GVMAG-S-3300012919-55</strain>
    </source>
</reference>
<name>A0A6C0KKA6_9ZZZZ</name>
<dbReference type="EMBL" id="MN740922">
    <property type="protein sequence ID" value="QHU18039.1"/>
    <property type="molecule type" value="Genomic_DNA"/>
</dbReference>
<dbReference type="AlphaFoldDB" id="A0A6C0KKA6"/>
<organism evidence="1">
    <name type="scientific">viral metagenome</name>
    <dbReference type="NCBI Taxonomy" id="1070528"/>
    <lineage>
        <taxon>unclassified sequences</taxon>
        <taxon>metagenomes</taxon>
        <taxon>organismal metagenomes</taxon>
    </lineage>
</organism>
<proteinExistence type="predicted"/>
<protein>
    <submittedName>
        <fullName evidence="1">Uncharacterized protein</fullName>
    </submittedName>
</protein>